<dbReference type="Pfam" id="PF12796">
    <property type="entry name" value="Ank_2"/>
    <property type="match status" value="2"/>
</dbReference>
<comment type="caution">
    <text evidence="4">The sequence shown here is derived from an EMBL/GenBank/DDBJ whole genome shotgun (WGS) entry which is preliminary data.</text>
</comment>
<evidence type="ECO:0000256" key="2">
    <source>
        <dbReference type="ARBA" id="ARBA00023043"/>
    </source>
</evidence>
<keyword evidence="5" id="KW-1185">Reference proteome</keyword>
<accession>A0A8S3RNV3</accession>
<dbReference type="PANTHER" id="PTHR24198">
    <property type="entry name" value="ANKYRIN REPEAT AND PROTEIN KINASE DOMAIN-CONTAINING PROTEIN"/>
    <property type="match status" value="1"/>
</dbReference>
<feature type="repeat" description="ANK" evidence="3">
    <location>
        <begin position="401"/>
        <end position="433"/>
    </location>
</feature>
<keyword evidence="1" id="KW-0677">Repeat</keyword>
<keyword evidence="2 3" id="KW-0040">ANK repeat</keyword>
<evidence type="ECO:0000313" key="4">
    <source>
        <dbReference type="EMBL" id="CAG2208541.1"/>
    </source>
</evidence>
<dbReference type="Proteomes" id="UP000683360">
    <property type="component" value="Unassembled WGS sequence"/>
</dbReference>
<proteinExistence type="predicted"/>
<name>A0A8S3RNV3_MYTED</name>
<dbReference type="InterPro" id="IPR036770">
    <property type="entry name" value="Ankyrin_rpt-contain_sf"/>
</dbReference>
<evidence type="ECO:0000313" key="5">
    <source>
        <dbReference type="Proteomes" id="UP000683360"/>
    </source>
</evidence>
<dbReference type="InterPro" id="IPR002110">
    <property type="entry name" value="Ankyrin_rpt"/>
</dbReference>
<dbReference type="PANTHER" id="PTHR24198:SF165">
    <property type="entry name" value="ANKYRIN REPEAT-CONTAINING PROTEIN-RELATED"/>
    <property type="match status" value="1"/>
</dbReference>
<dbReference type="OrthoDB" id="6122878at2759"/>
<dbReference type="EMBL" id="CAJPWZ010001113">
    <property type="protein sequence ID" value="CAG2208541.1"/>
    <property type="molecule type" value="Genomic_DNA"/>
</dbReference>
<dbReference type="AlphaFoldDB" id="A0A8S3RNV3"/>
<reference evidence="4" key="1">
    <citation type="submission" date="2021-03" db="EMBL/GenBank/DDBJ databases">
        <authorList>
            <person name="Bekaert M."/>
        </authorList>
    </citation>
    <scope>NUCLEOTIDE SEQUENCE</scope>
</reference>
<protein>
    <submittedName>
        <fullName evidence="4">Uncharacterized protein</fullName>
    </submittedName>
</protein>
<sequence length="447" mass="51927">MLYNGSFSKSIFDVDSNECDEKIYRIMKTCKLQEDMSKKELEDIVFSAIGSYFNKDGYNFQFIHDGFKETVGCHFYTFDPRVMFSDCDILFIRDRVRVHSIEKMNENVDENFVIIQEDELNENHFNSLFDRLSDEVNSGRFSNQSVSVAIKVKEIFISNEEFIDKQHAISRVIEAIAARSTFIYWIVAFGCNELYQYAWSKMTSLEHRWILGRDYTYNPLVKSFFPLAVLGGNLDIVRQLISTGADVNCFSEFWETPLYLAVRSDNIDMVRLLVSNGAKVNRRGWFAMKIPIAITSKKQEITSLILEYDSNQTELHKAVQHNELQNLRSNIRSDNIDSKTKSGWTTLHYAVILNNLEAVKILFHEELPQNHDSYFDFTQDEQESALLCKEPTPKINITDNNGLTAMHLAVINDNIEMISVLLRYKAEVRVHDVFNRTPLHYVNSEEH</sequence>
<organism evidence="4 5">
    <name type="scientific">Mytilus edulis</name>
    <name type="common">Blue mussel</name>
    <dbReference type="NCBI Taxonomy" id="6550"/>
    <lineage>
        <taxon>Eukaryota</taxon>
        <taxon>Metazoa</taxon>
        <taxon>Spiralia</taxon>
        <taxon>Lophotrochozoa</taxon>
        <taxon>Mollusca</taxon>
        <taxon>Bivalvia</taxon>
        <taxon>Autobranchia</taxon>
        <taxon>Pteriomorphia</taxon>
        <taxon>Mytilida</taxon>
        <taxon>Mytiloidea</taxon>
        <taxon>Mytilidae</taxon>
        <taxon>Mytilinae</taxon>
        <taxon>Mytilus</taxon>
    </lineage>
</organism>
<evidence type="ECO:0000256" key="3">
    <source>
        <dbReference type="PROSITE-ProRule" id="PRU00023"/>
    </source>
</evidence>
<dbReference type="SUPFAM" id="SSF48403">
    <property type="entry name" value="Ankyrin repeat"/>
    <property type="match status" value="1"/>
</dbReference>
<evidence type="ECO:0000256" key="1">
    <source>
        <dbReference type="ARBA" id="ARBA00022737"/>
    </source>
</evidence>
<dbReference type="Gene3D" id="1.25.40.20">
    <property type="entry name" value="Ankyrin repeat-containing domain"/>
    <property type="match status" value="1"/>
</dbReference>
<gene>
    <name evidence="4" type="ORF">MEDL_22742</name>
</gene>
<dbReference type="SMART" id="SM00248">
    <property type="entry name" value="ANK"/>
    <property type="match status" value="4"/>
</dbReference>
<dbReference type="PROSITE" id="PS50297">
    <property type="entry name" value="ANK_REP_REGION"/>
    <property type="match status" value="2"/>
</dbReference>
<feature type="repeat" description="ANK" evidence="3">
    <location>
        <begin position="253"/>
        <end position="285"/>
    </location>
</feature>
<dbReference type="PROSITE" id="PS50088">
    <property type="entry name" value="ANK_REPEAT"/>
    <property type="match status" value="2"/>
</dbReference>